<organism evidence="1 2">
    <name type="scientific">Scortum barcoo</name>
    <name type="common">barcoo grunter</name>
    <dbReference type="NCBI Taxonomy" id="214431"/>
    <lineage>
        <taxon>Eukaryota</taxon>
        <taxon>Metazoa</taxon>
        <taxon>Chordata</taxon>
        <taxon>Craniata</taxon>
        <taxon>Vertebrata</taxon>
        <taxon>Euteleostomi</taxon>
        <taxon>Actinopterygii</taxon>
        <taxon>Neopterygii</taxon>
        <taxon>Teleostei</taxon>
        <taxon>Neoteleostei</taxon>
        <taxon>Acanthomorphata</taxon>
        <taxon>Eupercaria</taxon>
        <taxon>Centrarchiformes</taxon>
        <taxon>Terapontoidei</taxon>
        <taxon>Terapontidae</taxon>
        <taxon>Scortum</taxon>
    </lineage>
</organism>
<gene>
    <name evidence="1" type="ORF">L3Q82_005846</name>
</gene>
<dbReference type="EMBL" id="CM041554">
    <property type="protein sequence ID" value="KAI3351297.1"/>
    <property type="molecule type" value="Genomic_DNA"/>
</dbReference>
<dbReference type="Proteomes" id="UP000831701">
    <property type="component" value="Chromosome 24"/>
</dbReference>
<proteinExistence type="predicted"/>
<keyword evidence="2" id="KW-1185">Reference proteome</keyword>
<protein>
    <submittedName>
        <fullName evidence="1">Uncharacterized protein</fullName>
    </submittedName>
</protein>
<reference evidence="1" key="1">
    <citation type="submission" date="2022-04" db="EMBL/GenBank/DDBJ databases">
        <title>Jade perch genome.</title>
        <authorList>
            <person name="Chao B."/>
        </authorList>
    </citation>
    <scope>NUCLEOTIDE SEQUENCE</scope>
    <source>
        <strain evidence="1">CB-2022</strain>
    </source>
</reference>
<sequence length="183" mass="20422">MEVTLIPATSQSASDYPRHQAHVMSGQEAEVKGQRVHIQLQHEASDVSSGRPRPGFQKHSKVALQSKSTGIEQPPQSAVKNGWARGWISNGHRAPLRLRRQQGGGGVLVWAGIIKDELVGPFRVEDGLRLNSQTYCQFLEDTFFTQWYRKKSASFKKTMIFMQDNAPSQASKYSTVWLASKGP</sequence>
<comment type="caution">
    <text evidence="1">The sequence shown here is derived from an EMBL/GenBank/DDBJ whole genome shotgun (WGS) entry which is preliminary data.</text>
</comment>
<accession>A0ACB8V6H8</accession>
<evidence type="ECO:0000313" key="1">
    <source>
        <dbReference type="EMBL" id="KAI3351297.1"/>
    </source>
</evidence>
<name>A0ACB8V6H8_9TELE</name>
<evidence type="ECO:0000313" key="2">
    <source>
        <dbReference type="Proteomes" id="UP000831701"/>
    </source>
</evidence>